<evidence type="ECO:0000313" key="1">
    <source>
        <dbReference type="EMBL" id="PXF57877.1"/>
    </source>
</evidence>
<name>A0AC61KZF0_9EURY</name>
<sequence>MSEQACRDCHRIVSGQNCPVCGSSSLSKDWSGYVIIMDPKLSSIAAKLNITTAGAYALKVR</sequence>
<organism evidence="1 2">
    <name type="scientific">Candidatus Methanogaster sp</name>
    <dbReference type="NCBI Taxonomy" id="3386292"/>
    <lineage>
        <taxon>Archaea</taxon>
        <taxon>Methanobacteriati</taxon>
        <taxon>Methanobacteriota</taxon>
        <taxon>Stenosarchaea group</taxon>
        <taxon>Methanomicrobia</taxon>
        <taxon>Methanosarcinales</taxon>
        <taxon>ANME-2 cluster</taxon>
        <taxon>Candidatus Methanogasteraceae</taxon>
        <taxon>Candidatus Methanogaster</taxon>
    </lineage>
</organism>
<keyword evidence="1" id="KW-0804">Transcription</keyword>
<keyword evidence="1" id="KW-0240">DNA-directed RNA polymerase</keyword>
<evidence type="ECO:0000313" key="2">
    <source>
        <dbReference type="Proteomes" id="UP000248329"/>
    </source>
</evidence>
<dbReference type="EMBL" id="PQXF01000047">
    <property type="protein sequence ID" value="PXF57877.1"/>
    <property type="molecule type" value="Genomic_DNA"/>
</dbReference>
<comment type="caution">
    <text evidence="1">The sequence shown here is derived from an EMBL/GenBank/DDBJ whole genome shotgun (WGS) entry which is preliminary data.</text>
</comment>
<reference evidence="1" key="1">
    <citation type="submission" date="2018-01" db="EMBL/GenBank/DDBJ databases">
        <authorList>
            <person name="Krukenberg V."/>
        </authorList>
    </citation>
    <scope>NUCLEOTIDE SEQUENCE</scope>
    <source>
        <strain evidence="1">E20ANME2</strain>
    </source>
</reference>
<proteinExistence type="predicted"/>
<gene>
    <name evidence="1" type="ORF">C4B59_14380</name>
</gene>
<accession>A0AC61KZF0</accession>
<dbReference type="Proteomes" id="UP000248329">
    <property type="component" value="Unassembled WGS sequence"/>
</dbReference>
<protein>
    <submittedName>
        <fullName evidence="1">DNA-directed RNA polymerase subunit E</fullName>
    </submittedName>
</protein>